<keyword evidence="2" id="KW-1185">Reference proteome</keyword>
<comment type="caution">
    <text evidence="1">The sequence shown here is derived from an EMBL/GenBank/DDBJ whole genome shotgun (WGS) entry which is preliminary data.</text>
</comment>
<organism evidence="1 2">
    <name type="scientific">Bauhinia variegata</name>
    <name type="common">Purple orchid tree</name>
    <name type="synonym">Phanera variegata</name>
    <dbReference type="NCBI Taxonomy" id="167791"/>
    <lineage>
        <taxon>Eukaryota</taxon>
        <taxon>Viridiplantae</taxon>
        <taxon>Streptophyta</taxon>
        <taxon>Embryophyta</taxon>
        <taxon>Tracheophyta</taxon>
        <taxon>Spermatophyta</taxon>
        <taxon>Magnoliopsida</taxon>
        <taxon>eudicotyledons</taxon>
        <taxon>Gunneridae</taxon>
        <taxon>Pentapetalae</taxon>
        <taxon>rosids</taxon>
        <taxon>fabids</taxon>
        <taxon>Fabales</taxon>
        <taxon>Fabaceae</taxon>
        <taxon>Cercidoideae</taxon>
        <taxon>Cercideae</taxon>
        <taxon>Bauhiniinae</taxon>
        <taxon>Bauhinia</taxon>
    </lineage>
</organism>
<dbReference type="Proteomes" id="UP000828941">
    <property type="component" value="Chromosome 4"/>
</dbReference>
<protein>
    <submittedName>
        <fullName evidence="1">Uncharacterized protein</fullName>
    </submittedName>
</protein>
<reference evidence="1 2" key="1">
    <citation type="journal article" date="2022" name="DNA Res.">
        <title>Chromosomal-level genome assembly of the orchid tree Bauhinia variegata (Leguminosae; Cercidoideae) supports the allotetraploid origin hypothesis of Bauhinia.</title>
        <authorList>
            <person name="Zhong Y."/>
            <person name="Chen Y."/>
            <person name="Zheng D."/>
            <person name="Pang J."/>
            <person name="Liu Y."/>
            <person name="Luo S."/>
            <person name="Meng S."/>
            <person name="Qian L."/>
            <person name="Wei D."/>
            <person name="Dai S."/>
            <person name="Zhou R."/>
        </authorList>
    </citation>
    <scope>NUCLEOTIDE SEQUENCE [LARGE SCALE GENOMIC DNA]</scope>
    <source>
        <strain evidence="1">BV-YZ2020</strain>
    </source>
</reference>
<name>A0ACB9PFE7_BAUVA</name>
<accession>A0ACB9PFE7</accession>
<dbReference type="EMBL" id="CM039429">
    <property type="protein sequence ID" value="KAI4346684.1"/>
    <property type="molecule type" value="Genomic_DNA"/>
</dbReference>
<evidence type="ECO:0000313" key="2">
    <source>
        <dbReference type="Proteomes" id="UP000828941"/>
    </source>
</evidence>
<evidence type="ECO:0000313" key="1">
    <source>
        <dbReference type="EMBL" id="KAI4346684.1"/>
    </source>
</evidence>
<sequence length="225" mass="24730">MAQPKSLKVLQVSPVAPMPPKTTTSTTTTTLPLSFFDVFWLRFPPVERIFFYEFPYPTTSFIDSILPKLEHSLSLTLQHYLPLAGNLTWPHDSPIPIISYVPGDAVSVTVAESDDDFNHITSSNLIDAMKFHPLMPSLAISHEKASVLALQITLFPNSGFSIGISTHHAVLDGKSSTSFLKSWAYICSNLTESSASSPPALPENLTPFYERGVIKDPSGICQNHI</sequence>
<proteinExistence type="predicted"/>
<gene>
    <name evidence="1" type="ORF">L6164_007557</name>
</gene>